<dbReference type="AlphaFoldDB" id="A0A2N3IIE4"/>
<accession>A0A2N3IIE4</accession>
<dbReference type="Proteomes" id="UP000233387">
    <property type="component" value="Unassembled WGS sequence"/>
</dbReference>
<name>A0A2N3IIE4_9BACT</name>
<evidence type="ECO:0008006" key="3">
    <source>
        <dbReference type="Google" id="ProtNLM"/>
    </source>
</evidence>
<dbReference type="RefSeq" id="WP_101358162.1">
    <property type="nucleotide sequence ID" value="NZ_NKXO01000011.1"/>
</dbReference>
<dbReference type="InterPro" id="IPR009282">
    <property type="entry name" value="DUF937"/>
</dbReference>
<evidence type="ECO:0000313" key="2">
    <source>
        <dbReference type="Proteomes" id="UP000233387"/>
    </source>
</evidence>
<dbReference type="EMBL" id="NKXO01000011">
    <property type="protein sequence ID" value="PKQ70095.1"/>
    <property type="molecule type" value="Genomic_DNA"/>
</dbReference>
<proteinExistence type="predicted"/>
<dbReference type="OrthoDB" id="708105at2"/>
<organism evidence="1 2">
    <name type="scientific">Raineya orbicola</name>
    <dbReference type="NCBI Taxonomy" id="2016530"/>
    <lineage>
        <taxon>Bacteria</taxon>
        <taxon>Pseudomonadati</taxon>
        <taxon>Bacteroidota</taxon>
        <taxon>Cytophagia</taxon>
        <taxon>Cytophagales</taxon>
        <taxon>Raineyaceae</taxon>
        <taxon>Raineya</taxon>
    </lineage>
</organism>
<dbReference type="Pfam" id="PF06078">
    <property type="entry name" value="DUF937"/>
    <property type="match status" value="1"/>
</dbReference>
<protein>
    <recommendedName>
        <fullName evidence="3">DUF937 domain-containing protein</fullName>
    </recommendedName>
</protein>
<evidence type="ECO:0000313" key="1">
    <source>
        <dbReference type="EMBL" id="PKQ70095.1"/>
    </source>
</evidence>
<comment type="caution">
    <text evidence="1">The sequence shown here is derived from an EMBL/GenBank/DDBJ whole genome shotgun (WGS) entry which is preliminary data.</text>
</comment>
<reference evidence="1 2" key="1">
    <citation type="submission" date="2017-06" db="EMBL/GenBank/DDBJ databases">
        <title>Raineya orbicola gen. nov., sp. nov. a slightly thermophilic bacterium of the phylum Bacteroidetes and the description of Raineyaceae fam. nov.</title>
        <authorList>
            <person name="Albuquerque L."/>
            <person name="Polonia A.R.M."/>
            <person name="Barroso C."/>
            <person name="Froufe H.J.C."/>
            <person name="Lage O."/>
            <person name="Lobo-Da-Cunha A."/>
            <person name="Egas C."/>
            <person name="Da Costa M.S."/>
        </authorList>
    </citation>
    <scope>NUCLEOTIDE SEQUENCE [LARGE SCALE GENOMIC DNA]</scope>
    <source>
        <strain evidence="1 2">SPSPC-11</strain>
    </source>
</reference>
<gene>
    <name evidence="1" type="ORF">Rain11_0899</name>
</gene>
<keyword evidence="2" id="KW-1185">Reference proteome</keyword>
<sequence>MENLFQSLTGLLQGDTLKNMAQQFGVNEEAVQKVVAMGLPMILGGLNKNVQQEEGAKSLDKALEKHDGNLLNNITSALTSNSQNIIQDGMKILGHVLGNTQQNAQNQISKSAGVGMETVGNILAAVAPIVLEFLGQQKKQQGLDVKGVINIVNTTTQQVPQQEMSFIQKFLDRDGSVLDDVMDIGSKFMSSFFSNKNEKK</sequence>